<dbReference type="InterPro" id="IPR013980">
    <property type="entry name" value="MANSC_dom"/>
</dbReference>
<evidence type="ECO:0000313" key="14">
    <source>
        <dbReference type="EMBL" id="KYQ47195.1"/>
    </source>
</evidence>
<keyword evidence="4 11" id="KW-0732">Signal</keyword>
<dbReference type="Gene3D" id="2.60.40.10">
    <property type="entry name" value="Immunoglobulins"/>
    <property type="match status" value="4"/>
</dbReference>
<dbReference type="InterPro" id="IPR029865">
    <property type="entry name" value="KIAA0319-like"/>
</dbReference>
<evidence type="ECO:0000256" key="11">
    <source>
        <dbReference type="SAM" id="SignalP"/>
    </source>
</evidence>
<keyword evidence="5" id="KW-0677">Repeat</keyword>
<evidence type="ECO:0000256" key="10">
    <source>
        <dbReference type="SAM" id="Phobius"/>
    </source>
</evidence>
<evidence type="ECO:0000259" key="13">
    <source>
        <dbReference type="SMART" id="SM00765"/>
    </source>
</evidence>
<evidence type="ECO:0000256" key="4">
    <source>
        <dbReference type="ARBA" id="ARBA00022729"/>
    </source>
</evidence>
<comment type="subcellular location">
    <subcellularLocation>
        <location evidence="1">Cell membrane</location>
    </subcellularLocation>
</comment>
<dbReference type="AlphaFoldDB" id="A0A151WHB5"/>
<keyword evidence="8" id="KW-0325">Glycoprotein</keyword>
<dbReference type="GO" id="GO:0001764">
    <property type="term" value="P:neuron migration"/>
    <property type="evidence" value="ECO:0007669"/>
    <property type="project" value="TreeGrafter"/>
</dbReference>
<evidence type="ECO:0000256" key="5">
    <source>
        <dbReference type="ARBA" id="ARBA00022737"/>
    </source>
</evidence>
<dbReference type="SUPFAM" id="SSF49299">
    <property type="entry name" value="PKD domain"/>
    <property type="match status" value="4"/>
</dbReference>
<accession>A0A151WHB5</accession>
<keyword evidence="2" id="KW-1003">Cell membrane</keyword>
<dbReference type="STRING" id="64791.A0A151WHB5"/>
<dbReference type="FunFam" id="2.60.40.10:FF:000061">
    <property type="entry name" value="Dyslexia-associated protein KIAA0319 homolog"/>
    <property type="match status" value="2"/>
</dbReference>
<evidence type="ECO:0000256" key="7">
    <source>
        <dbReference type="ARBA" id="ARBA00023136"/>
    </source>
</evidence>
<dbReference type="SMART" id="SM00089">
    <property type="entry name" value="PKD"/>
    <property type="match status" value="4"/>
</dbReference>
<sequence>MIGIYRLGLYLLLFESCIGDYARWNVQLLCPDLYQRVFTSYLPRGNLTGGTYTKQIHLSNLQDCAMACCKKPLCNVAFMYNGTCYHVECENSMVCVPLYRPELINDNPPSMVLVRPVESNKVWSDILDQINEDNVGTLSTDGTEQDQVLFNEASRINIINCIDHSGCLDNEICVKHGDTDVGTCQCPLGFKRNIAAKRINQAPIAIITPASQIVKLPNTGAVLDGSSSKDDDRVISYHWELQQGPIGYQPNLVDTPTLQLNNLIAGNYTFKLTVEDSNHVTNSTSANITVLKVTDYPPSANAGQDVIIYLPQNTLTLNGNLSTDDRGIASWEWTKSPSDQNKAVDMQNTRTPYLQLSNLEEGMYTFVLKVTDDSEQSSTAEVHVFVKPPTNKPPKADAGDDISIALPTTRAVLNGTKSKDDIKIVLYHWEQVSGPNNAEFATVNGSVTNITKLTKGDYVFKLTVVDDDGNADSDTVNVKVTQNKNAPPKANAGGDQVVTAPISALIINGSQSSDDLRIGQWLWTRDQSSLAIGTIVQNTDKSPVLMLTDIVPGRYVFRLKVMDDQGLSSEDTVSVIVKPDPQLLYLVELTLNIGASMLTVSQKNSLVVKLQMLLRDEALIVVRSLRAEPHTGKAVLIFYVEKKGGKTILPSPEVVKRLKEKLLQDSGLLQLSVANIDTAVCQNNCSGHGVCDQETRQCLCEAFWMQNLIQKYFGNGDSNCDWSILYVIIALLSLVICWVGFIWGLVCLCQRICAGRRRLLRPKKKPPRYSLLQPEPEDESSAFSTHNKMVLSESDTDSDDVLFEHHKSKSGSHIRNGKSRNGFIKVGPRVKT</sequence>
<dbReference type="InterPro" id="IPR011106">
    <property type="entry name" value="MANSC_N"/>
</dbReference>
<dbReference type="CDD" id="cd00146">
    <property type="entry name" value="PKD"/>
    <property type="match status" value="3"/>
</dbReference>
<gene>
    <name evidence="14" type="ORF">ALC60_13827</name>
</gene>
<dbReference type="Proteomes" id="UP000075809">
    <property type="component" value="Unassembled WGS sequence"/>
</dbReference>
<evidence type="ECO:0000256" key="2">
    <source>
        <dbReference type="ARBA" id="ARBA00022475"/>
    </source>
</evidence>
<dbReference type="PANTHER" id="PTHR46182">
    <property type="entry name" value="FI19480P1"/>
    <property type="match status" value="1"/>
</dbReference>
<dbReference type="InterPro" id="IPR013783">
    <property type="entry name" value="Ig-like_fold"/>
</dbReference>
<dbReference type="InterPro" id="IPR022409">
    <property type="entry name" value="PKD/Chitinase_dom"/>
</dbReference>
<keyword evidence="7 10" id="KW-0472">Membrane</keyword>
<dbReference type="InterPro" id="IPR035986">
    <property type="entry name" value="PKD_dom_sf"/>
</dbReference>
<evidence type="ECO:0000256" key="9">
    <source>
        <dbReference type="SAM" id="MobiDB-lite"/>
    </source>
</evidence>
<dbReference type="PANTHER" id="PTHR46182:SF2">
    <property type="entry name" value="FI19480P1"/>
    <property type="match status" value="1"/>
</dbReference>
<feature type="domain" description="PKD/Chitinase" evidence="12">
    <location>
        <begin position="299"/>
        <end position="389"/>
    </location>
</feature>
<dbReference type="Pfam" id="PF22352">
    <property type="entry name" value="K319L-like_PKD"/>
    <property type="match status" value="4"/>
</dbReference>
<dbReference type="EMBL" id="KQ983135">
    <property type="protein sequence ID" value="KYQ47195.1"/>
    <property type="molecule type" value="Genomic_DNA"/>
</dbReference>
<dbReference type="Pfam" id="PF23597">
    <property type="entry name" value="KIAA0319_N"/>
    <property type="match status" value="1"/>
</dbReference>
<evidence type="ECO:0000259" key="12">
    <source>
        <dbReference type="SMART" id="SM00089"/>
    </source>
</evidence>
<feature type="signal peptide" evidence="11">
    <location>
        <begin position="1"/>
        <end position="19"/>
    </location>
</feature>
<keyword evidence="6 10" id="KW-1133">Transmembrane helix</keyword>
<dbReference type="Pfam" id="PF23620">
    <property type="entry name" value="KIAA0319"/>
    <property type="match status" value="1"/>
</dbReference>
<evidence type="ECO:0000256" key="8">
    <source>
        <dbReference type="ARBA" id="ARBA00023180"/>
    </source>
</evidence>
<evidence type="ECO:0008006" key="16">
    <source>
        <dbReference type="Google" id="ProtNLM"/>
    </source>
</evidence>
<feature type="domain" description="PKD/Chitinase" evidence="12">
    <location>
        <begin position="489"/>
        <end position="580"/>
    </location>
</feature>
<feature type="chain" id="PRO_5007591233" description="Dyslexia-associated protein KIAA0319-like protein" evidence="11">
    <location>
        <begin position="20"/>
        <end position="832"/>
    </location>
</feature>
<dbReference type="GO" id="GO:0005886">
    <property type="term" value="C:plasma membrane"/>
    <property type="evidence" value="ECO:0007669"/>
    <property type="project" value="UniProtKB-SubCell"/>
</dbReference>
<dbReference type="InterPro" id="IPR056502">
    <property type="entry name" value="KIAA0319-like_C"/>
</dbReference>
<organism evidence="14 15">
    <name type="scientific">Mycetomoellerius zeteki</name>
    <dbReference type="NCBI Taxonomy" id="64791"/>
    <lineage>
        <taxon>Eukaryota</taxon>
        <taxon>Metazoa</taxon>
        <taxon>Ecdysozoa</taxon>
        <taxon>Arthropoda</taxon>
        <taxon>Hexapoda</taxon>
        <taxon>Insecta</taxon>
        <taxon>Pterygota</taxon>
        <taxon>Neoptera</taxon>
        <taxon>Endopterygota</taxon>
        <taxon>Hymenoptera</taxon>
        <taxon>Apocrita</taxon>
        <taxon>Aculeata</taxon>
        <taxon>Formicoidea</taxon>
        <taxon>Formicidae</taxon>
        <taxon>Myrmicinae</taxon>
        <taxon>Mycetomoellerius</taxon>
    </lineage>
</organism>
<protein>
    <recommendedName>
        <fullName evidence="16">Dyslexia-associated protein KIAA0319-like protein</fullName>
    </recommendedName>
</protein>
<evidence type="ECO:0000256" key="6">
    <source>
        <dbReference type="ARBA" id="ARBA00022989"/>
    </source>
</evidence>
<dbReference type="GO" id="GO:0031410">
    <property type="term" value="C:cytoplasmic vesicle"/>
    <property type="evidence" value="ECO:0007669"/>
    <property type="project" value="TreeGrafter"/>
</dbReference>
<evidence type="ECO:0000256" key="3">
    <source>
        <dbReference type="ARBA" id="ARBA00022692"/>
    </source>
</evidence>
<feature type="region of interest" description="Disordered" evidence="9">
    <location>
        <begin position="806"/>
        <end position="832"/>
    </location>
</feature>
<keyword evidence="3 10" id="KW-0812">Transmembrane</keyword>
<evidence type="ECO:0000313" key="15">
    <source>
        <dbReference type="Proteomes" id="UP000075809"/>
    </source>
</evidence>
<reference evidence="14 15" key="1">
    <citation type="submission" date="2015-09" db="EMBL/GenBank/DDBJ databases">
        <title>Trachymyrmex zeteki WGS genome.</title>
        <authorList>
            <person name="Nygaard S."/>
            <person name="Hu H."/>
            <person name="Boomsma J."/>
            <person name="Zhang G."/>
        </authorList>
    </citation>
    <scope>NUCLEOTIDE SEQUENCE [LARGE SCALE GENOMIC DNA]</scope>
    <source>
        <strain evidence="14">Tzet28-1</strain>
        <tissue evidence="14">Whole body</tissue>
    </source>
</reference>
<proteinExistence type="predicted"/>
<name>A0A151WHB5_9HYME</name>
<feature type="domain" description="PKD/Chitinase" evidence="12">
    <location>
        <begin position="204"/>
        <end position="293"/>
    </location>
</feature>
<keyword evidence="15" id="KW-1185">Reference proteome</keyword>
<evidence type="ECO:0000256" key="1">
    <source>
        <dbReference type="ARBA" id="ARBA00004236"/>
    </source>
</evidence>
<dbReference type="SMART" id="SM00765">
    <property type="entry name" value="MANEC"/>
    <property type="match status" value="1"/>
</dbReference>
<feature type="compositionally biased region" description="Basic residues" evidence="9">
    <location>
        <begin position="806"/>
        <end position="818"/>
    </location>
</feature>
<feature type="transmembrane region" description="Helical" evidence="10">
    <location>
        <begin position="724"/>
        <end position="748"/>
    </location>
</feature>
<dbReference type="FunFam" id="2.60.40.10:FF:001655">
    <property type="entry name" value="Blast:Dyslexia-associated protein KIAA0319"/>
    <property type="match status" value="1"/>
</dbReference>
<feature type="domain" description="Seven cysteines N-terminal" evidence="13">
    <location>
        <begin position="25"/>
        <end position="106"/>
    </location>
</feature>
<feature type="domain" description="PKD/Chitinase" evidence="12">
    <location>
        <begin position="395"/>
        <end position="483"/>
    </location>
</feature>